<dbReference type="InterPro" id="IPR036676">
    <property type="entry name" value="PurM-like_C_sf"/>
</dbReference>
<keyword evidence="10 15" id="KW-0067">ATP-binding</keyword>
<evidence type="ECO:0000256" key="14">
    <source>
        <dbReference type="ARBA" id="ARBA00049057"/>
    </source>
</evidence>
<evidence type="ECO:0000256" key="1">
    <source>
        <dbReference type="ARBA" id="ARBA00004496"/>
    </source>
</evidence>
<evidence type="ECO:0000256" key="3">
    <source>
        <dbReference type="ARBA" id="ARBA00010280"/>
    </source>
</evidence>
<dbReference type="InterPro" id="IPR010918">
    <property type="entry name" value="PurM-like_C_dom"/>
</dbReference>
<dbReference type="NCBIfam" id="TIGR00878">
    <property type="entry name" value="purM"/>
    <property type="match status" value="1"/>
</dbReference>
<dbReference type="GO" id="GO:0005524">
    <property type="term" value="F:ATP binding"/>
    <property type="evidence" value="ECO:0007669"/>
    <property type="project" value="UniProtKB-KW"/>
</dbReference>
<evidence type="ECO:0000256" key="5">
    <source>
        <dbReference type="ARBA" id="ARBA00020367"/>
    </source>
</evidence>
<dbReference type="InterPro" id="IPR016188">
    <property type="entry name" value="PurM-like_N"/>
</dbReference>
<protein>
    <recommendedName>
        <fullName evidence="5 15">Phosphoribosylformylglycinamidine cyclo-ligase</fullName>
        <ecNumber evidence="4 15">6.3.3.1</ecNumber>
    </recommendedName>
    <alternativeName>
        <fullName evidence="12 15">AIR synthase</fullName>
    </alternativeName>
    <alternativeName>
        <fullName evidence="13 15">AIRS</fullName>
    </alternativeName>
    <alternativeName>
        <fullName evidence="11 15">Phosphoribosyl-aminoimidazole synthetase</fullName>
    </alternativeName>
</protein>
<evidence type="ECO:0000259" key="16">
    <source>
        <dbReference type="Pfam" id="PF00586"/>
    </source>
</evidence>
<dbReference type="InterPro" id="IPR004733">
    <property type="entry name" value="PurM_cligase"/>
</dbReference>
<comment type="caution">
    <text evidence="18">The sequence shown here is derived from an EMBL/GenBank/DDBJ whole genome shotgun (WGS) entry which is preliminary data.</text>
</comment>
<dbReference type="AlphaFoldDB" id="A0AA43UCW3"/>
<keyword evidence="7 15" id="KW-0436">Ligase</keyword>
<evidence type="ECO:0000256" key="10">
    <source>
        <dbReference type="ARBA" id="ARBA00022840"/>
    </source>
</evidence>
<evidence type="ECO:0000256" key="15">
    <source>
        <dbReference type="HAMAP-Rule" id="MF_00741"/>
    </source>
</evidence>
<dbReference type="GO" id="GO:0004641">
    <property type="term" value="F:phosphoribosylformylglycinamidine cyclo-ligase activity"/>
    <property type="evidence" value="ECO:0007669"/>
    <property type="project" value="UniProtKB-UniRule"/>
</dbReference>
<dbReference type="CDD" id="cd02196">
    <property type="entry name" value="PurM"/>
    <property type="match status" value="1"/>
</dbReference>
<comment type="catalytic activity">
    <reaction evidence="14 15">
        <text>2-formamido-N(1)-(5-O-phospho-beta-D-ribosyl)acetamidine + ATP = 5-amino-1-(5-phospho-beta-D-ribosyl)imidazole + ADP + phosphate + H(+)</text>
        <dbReference type="Rhea" id="RHEA:23032"/>
        <dbReference type="ChEBI" id="CHEBI:15378"/>
        <dbReference type="ChEBI" id="CHEBI:30616"/>
        <dbReference type="ChEBI" id="CHEBI:43474"/>
        <dbReference type="ChEBI" id="CHEBI:137981"/>
        <dbReference type="ChEBI" id="CHEBI:147287"/>
        <dbReference type="ChEBI" id="CHEBI:456216"/>
        <dbReference type="EC" id="6.3.3.1"/>
    </reaction>
</comment>
<dbReference type="EMBL" id="JAUNQW010000019">
    <property type="protein sequence ID" value="MDO5457654.1"/>
    <property type="molecule type" value="Genomic_DNA"/>
</dbReference>
<proteinExistence type="inferred from homology"/>
<comment type="subcellular location">
    <subcellularLocation>
        <location evidence="1 15">Cytoplasm</location>
    </subcellularLocation>
</comment>
<evidence type="ECO:0000256" key="6">
    <source>
        <dbReference type="ARBA" id="ARBA00022490"/>
    </source>
</evidence>
<evidence type="ECO:0000256" key="8">
    <source>
        <dbReference type="ARBA" id="ARBA00022741"/>
    </source>
</evidence>
<dbReference type="GO" id="GO:0004637">
    <property type="term" value="F:phosphoribosylamine-glycine ligase activity"/>
    <property type="evidence" value="ECO:0007669"/>
    <property type="project" value="TreeGrafter"/>
</dbReference>
<evidence type="ECO:0000256" key="2">
    <source>
        <dbReference type="ARBA" id="ARBA00004686"/>
    </source>
</evidence>
<keyword evidence="9 15" id="KW-0658">Purine biosynthesis</keyword>
<accession>A0AA43UCW3</accession>
<evidence type="ECO:0000256" key="12">
    <source>
        <dbReference type="ARBA" id="ARBA00032931"/>
    </source>
</evidence>
<evidence type="ECO:0000256" key="11">
    <source>
        <dbReference type="ARBA" id="ARBA00031908"/>
    </source>
</evidence>
<dbReference type="GO" id="GO:0006189">
    <property type="term" value="P:'de novo' IMP biosynthetic process"/>
    <property type="evidence" value="ECO:0007669"/>
    <property type="project" value="UniProtKB-UniRule"/>
</dbReference>
<comment type="pathway">
    <text evidence="2 15">Purine metabolism; IMP biosynthesis via de novo pathway; 5-amino-1-(5-phospho-D-ribosyl)imidazole from N(2)-formyl-N(1)-(5-phospho-D-ribosyl)glycinamide: step 2/2.</text>
</comment>
<comment type="similarity">
    <text evidence="3 15">Belongs to the AIR synthase family.</text>
</comment>
<dbReference type="Proteomes" id="UP001171751">
    <property type="component" value="Unassembled WGS sequence"/>
</dbReference>
<dbReference type="Pfam" id="PF02769">
    <property type="entry name" value="AIRS_C"/>
    <property type="match status" value="1"/>
</dbReference>
<evidence type="ECO:0000313" key="19">
    <source>
        <dbReference type="Proteomes" id="UP001171751"/>
    </source>
</evidence>
<dbReference type="InterPro" id="IPR036921">
    <property type="entry name" value="PurM-like_N_sf"/>
</dbReference>
<dbReference type="PANTHER" id="PTHR10520">
    <property type="entry name" value="TRIFUNCTIONAL PURINE BIOSYNTHETIC PROTEIN ADENOSINE-3-RELATED"/>
    <property type="match status" value="1"/>
</dbReference>
<gene>
    <name evidence="15 18" type="primary">purM</name>
    <name evidence="18" type="ORF">Q4F26_04835</name>
</gene>
<evidence type="ECO:0000313" key="18">
    <source>
        <dbReference type="EMBL" id="MDO5457654.1"/>
    </source>
</evidence>
<dbReference type="FunFam" id="3.90.650.10:FF:000011">
    <property type="entry name" value="Phosphoribosylformylglycinamidine cyclo-ligase"/>
    <property type="match status" value="1"/>
</dbReference>
<evidence type="ECO:0000256" key="9">
    <source>
        <dbReference type="ARBA" id="ARBA00022755"/>
    </source>
</evidence>
<keyword evidence="8 15" id="KW-0547">Nucleotide-binding</keyword>
<dbReference type="GO" id="GO:0005829">
    <property type="term" value="C:cytosol"/>
    <property type="evidence" value="ECO:0007669"/>
    <property type="project" value="TreeGrafter"/>
</dbReference>
<dbReference type="Gene3D" id="3.30.1330.10">
    <property type="entry name" value="PurM-like, N-terminal domain"/>
    <property type="match status" value="1"/>
</dbReference>
<dbReference type="SUPFAM" id="SSF56042">
    <property type="entry name" value="PurM C-terminal domain-like"/>
    <property type="match status" value="1"/>
</dbReference>
<evidence type="ECO:0000259" key="17">
    <source>
        <dbReference type="Pfam" id="PF02769"/>
    </source>
</evidence>
<dbReference type="SUPFAM" id="SSF55326">
    <property type="entry name" value="PurM N-terminal domain-like"/>
    <property type="match status" value="1"/>
</dbReference>
<evidence type="ECO:0000256" key="4">
    <source>
        <dbReference type="ARBA" id="ARBA00013047"/>
    </source>
</evidence>
<sequence>MGLDYKAAGVDKEAGYQQVQLIKDMVSKTFTKDVITEVGGFSGMVGLDMTDLEEPVLVSGTDGVGTKLMIAQAMKQHDTIGIDLVAMCVNDIICQGARPLFFLDYIATGKLDPEKMATIVEGVAEGCIQSGAALVGGETAEMPGMYGENDYDLAGFAVGVVDKKKIISGAAIKEGDIAIGLPSSGVHSNGFSLVRAILDKNNISYEDTFGETDQTVGEVLLTPTKIYAEAITELLKKIDAHGIAHITGGGLYENLPRVLPEGLGIEVDAAAIPQLEVFDYLQDLGKVEQKEMFNTFNMGVGMVIFVNPAEVEASLESLTATNITGFKLGEVSSSIDGVQING</sequence>
<dbReference type="FunFam" id="3.30.1330.10:FF:000001">
    <property type="entry name" value="Phosphoribosylformylglycinamidine cyclo-ligase"/>
    <property type="match status" value="1"/>
</dbReference>
<evidence type="ECO:0000256" key="7">
    <source>
        <dbReference type="ARBA" id="ARBA00022598"/>
    </source>
</evidence>
<evidence type="ECO:0000256" key="13">
    <source>
        <dbReference type="ARBA" id="ARBA00033093"/>
    </source>
</evidence>
<keyword evidence="19" id="KW-1185">Reference proteome</keyword>
<dbReference type="Pfam" id="PF00586">
    <property type="entry name" value="AIRS"/>
    <property type="match status" value="1"/>
</dbReference>
<keyword evidence="6 15" id="KW-0963">Cytoplasm</keyword>
<dbReference type="GO" id="GO:0046084">
    <property type="term" value="P:adenine biosynthetic process"/>
    <property type="evidence" value="ECO:0007669"/>
    <property type="project" value="TreeGrafter"/>
</dbReference>
<dbReference type="EC" id="6.3.3.1" evidence="4 15"/>
<dbReference type="PANTHER" id="PTHR10520:SF12">
    <property type="entry name" value="TRIFUNCTIONAL PURINE BIOSYNTHETIC PROTEIN ADENOSINE-3"/>
    <property type="match status" value="1"/>
</dbReference>
<organism evidence="18 19">
    <name type="scientific">Atopococcus tabaci</name>
    <dbReference type="NCBI Taxonomy" id="269774"/>
    <lineage>
        <taxon>Bacteria</taxon>
        <taxon>Bacillati</taxon>
        <taxon>Bacillota</taxon>
        <taxon>Bacilli</taxon>
        <taxon>Lactobacillales</taxon>
        <taxon>Carnobacteriaceae</taxon>
        <taxon>Atopococcus</taxon>
    </lineage>
</organism>
<feature type="domain" description="PurM-like N-terminal" evidence="16">
    <location>
        <begin position="56"/>
        <end position="161"/>
    </location>
</feature>
<reference evidence="18" key="1">
    <citation type="submission" date="2023-07" db="EMBL/GenBank/DDBJ databases">
        <title>Between Cages and Wild: Unraveling the Impact of Captivity on Animal Microbiomes and Antimicrobial Resistance.</title>
        <authorList>
            <person name="Schmartz G.P."/>
            <person name="Rehner J."/>
            <person name="Schuff M.J."/>
            <person name="Becker S.L."/>
            <person name="Kravczyk M."/>
            <person name="Gurevich A."/>
            <person name="Francke R."/>
            <person name="Mueller R."/>
            <person name="Keller V."/>
            <person name="Keller A."/>
        </authorList>
    </citation>
    <scope>NUCLEOTIDE SEQUENCE</scope>
    <source>
        <strain evidence="18">S39M_St_73</strain>
    </source>
</reference>
<feature type="domain" description="PurM-like C-terminal" evidence="17">
    <location>
        <begin position="173"/>
        <end position="333"/>
    </location>
</feature>
<dbReference type="Gene3D" id="3.90.650.10">
    <property type="entry name" value="PurM-like C-terminal domain"/>
    <property type="match status" value="1"/>
</dbReference>
<name>A0AA43UCW3_9LACT</name>
<dbReference type="HAMAP" id="MF_00741">
    <property type="entry name" value="AIRS"/>
    <property type="match status" value="1"/>
</dbReference>